<evidence type="ECO:0000313" key="1">
    <source>
        <dbReference type="EMBL" id="PSF29445.1"/>
    </source>
</evidence>
<keyword evidence="2" id="KW-1185">Reference proteome</keyword>
<dbReference type="RefSeq" id="WP_106459492.1">
    <property type="nucleotide sequence ID" value="NZ_PXOH01000064.1"/>
</dbReference>
<sequence length="137" mass="16212">MKQQYSLNDLTIRPTHQQKNDEGMTEHTHKIIFKHPLNLEEKQQFIQLIKSIQQLIAPSQLEREQVIFTTDNQVDYQLKQPSLSGEWKNLLFAKLAVFSTEVSEILEHDGNRVFSKIATKHEQRELNHRKNEPIQRI</sequence>
<comment type="caution">
    <text evidence="1">The sequence shown here is derived from an EMBL/GenBank/DDBJ whole genome shotgun (WGS) entry which is preliminary data.</text>
</comment>
<protein>
    <submittedName>
        <fullName evidence="1">Uncharacterized protein</fullName>
    </submittedName>
</protein>
<dbReference type="OrthoDB" id="582664at2"/>
<dbReference type="AlphaFoldDB" id="A0A2T1LQR4"/>
<gene>
    <name evidence="1" type="ORF">C7H19_24305</name>
</gene>
<proteinExistence type="predicted"/>
<dbReference type="EMBL" id="PXOH01000064">
    <property type="protein sequence ID" value="PSF29445.1"/>
    <property type="molecule type" value="Genomic_DNA"/>
</dbReference>
<organism evidence="1 2">
    <name type="scientific">Aphanothece hegewaldii CCALA 016</name>
    <dbReference type="NCBI Taxonomy" id="2107694"/>
    <lineage>
        <taxon>Bacteria</taxon>
        <taxon>Bacillati</taxon>
        <taxon>Cyanobacteriota</taxon>
        <taxon>Cyanophyceae</taxon>
        <taxon>Oscillatoriophycideae</taxon>
        <taxon>Chroococcales</taxon>
        <taxon>Aphanothecaceae</taxon>
        <taxon>Aphanothece</taxon>
    </lineage>
</organism>
<dbReference type="Proteomes" id="UP000239001">
    <property type="component" value="Unassembled WGS sequence"/>
</dbReference>
<name>A0A2T1LQR4_9CHRO</name>
<reference evidence="1 2" key="1">
    <citation type="submission" date="2018-03" db="EMBL/GenBank/DDBJ databases">
        <title>The ancient ancestry and fast evolution of plastids.</title>
        <authorList>
            <person name="Moore K.R."/>
            <person name="Magnabosco C."/>
            <person name="Momper L."/>
            <person name="Gold D.A."/>
            <person name="Bosak T."/>
            <person name="Fournier G.P."/>
        </authorList>
    </citation>
    <scope>NUCLEOTIDE SEQUENCE [LARGE SCALE GENOMIC DNA]</scope>
    <source>
        <strain evidence="1 2">CCALA 016</strain>
    </source>
</reference>
<reference evidence="1 2" key="2">
    <citation type="submission" date="2018-03" db="EMBL/GenBank/DDBJ databases">
        <authorList>
            <person name="Keele B.F."/>
        </authorList>
    </citation>
    <scope>NUCLEOTIDE SEQUENCE [LARGE SCALE GENOMIC DNA]</scope>
    <source>
        <strain evidence="1 2">CCALA 016</strain>
    </source>
</reference>
<evidence type="ECO:0000313" key="2">
    <source>
        <dbReference type="Proteomes" id="UP000239001"/>
    </source>
</evidence>
<accession>A0A2T1LQR4</accession>